<dbReference type="EMBL" id="JH711573">
    <property type="protein sequence ID" value="EIW86853.1"/>
    <property type="molecule type" value="Genomic_DNA"/>
</dbReference>
<evidence type="ECO:0000256" key="4">
    <source>
        <dbReference type="ARBA" id="ARBA00022989"/>
    </source>
</evidence>
<evidence type="ECO:0000313" key="10">
    <source>
        <dbReference type="Proteomes" id="UP000053558"/>
    </source>
</evidence>
<keyword evidence="2 8" id="KW-0812">Transmembrane</keyword>
<evidence type="ECO:0000256" key="1">
    <source>
        <dbReference type="ARBA" id="ARBA00004477"/>
    </source>
</evidence>
<keyword evidence="4 8" id="KW-1133">Transmembrane helix</keyword>
<name>A0A5M3N621_CONPW</name>
<feature type="transmembrane region" description="Helical" evidence="8">
    <location>
        <begin position="158"/>
        <end position="180"/>
    </location>
</feature>
<keyword evidence="10" id="KW-1185">Reference proteome</keyword>
<comment type="subcellular location">
    <subcellularLocation>
        <location evidence="1">Endoplasmic reticulum membrane</location>
        <topology evidence="1">Multi-pass membrane protein</topology>
    </subcellularLocation>
</comment>
<keyword evidence="6 8" id="KW-0472">Membrane</keyword>
<dbReference type="PANTHER" id="PTHR21212:SF0">
    <property type="entry name" value="SEIPIN"/>
    <property type="match status" value="1"/>
</dbReference>
<dbReference type="Pfam" id="PF06775">
    <property type="entry name" value="Seipin"/>
    <property type="match status" value="1"/>
</dbReference>
<evidence type="ECO:0000256" key="7">
    <source>
        <dbReference type="SAM" id="MobiDB-lite"/>
    </source>
</evidence>
<dbReference type="RefSeq" id="XP_007762810.1">
    <property type="nucleotide sequence ID" value="XM_007764620.1"/>
</dbReference>
<proteinExistence type="predicted"/>
<evidence type="ECO:0000256" key="5">
    <source>
        <dbReference type="ARBA" id="ARBA00023098"/>
    </source>
</evidence>
<dbReference type="GO" id="GO:0005789">
    <property type="term" value="C:endoplasmic reticulum membrane"/>
    <property type="evidence" value="ECO:0007669"/>
    <property type="project" value="UniProtKB-SubCell"/>
</dbReference>
<dbReference type="GO" id="GO:0140042">
    <property type="term" value="P:lipid droplet formation"/>
    <property type="evidence" value="ECO:0007669"/>
    <property type="project" value="UniProtKB-ARBA"/>
</dbReference>
<dbReference type="OrthoDB" id="3990054at2759"/>
<evidence type="ECO:0000256" key="2">
    <source>
        <dbReference type="ARBA" id="ARBA00022692"/>
    </source>
</evidence>
<dbReference type="GO" id="GO:0006629">
    <property type="term" value="P:lipid metabolic process"/>
    <property type="evidence" value="ECO:0007669"/>
    <property type="project" value="UniProtKB-KW"/>
</dbReference>
<organism evidence="9 10">
    <name type="scientific">Coniophora puteana (strain RWD-64-598)</name>
    <name type="common">Brown rot fungus</name>
    <dbReference type="NCBI Taxonomy" id="741705"/>
    <lineage>
        <taxon>Eukaryota</taxon>
        <taxon>Fungi</taxon>
        <taxon>Dikarya</taxon>
        <taxon>Basidiomycota</taxon>
        <taxon>Agaricomycotina</taxon>
        <taxon>Agaricomycetes</taxon>
        <taxon>Agaricomycetidae</taxon>
        <taxon>Boletales</taxon>
        <taxon>Coniophorineae</taxon>
        <taxon>Coniophoraceae</taxon>
        <taxon>Coniophora</taxon>
    </lineage>
</organism>
<keyword evidence="5" id="KW-0443">Lipid metabolism</keyword>
<evidence type="ECO:0000256" key="8">
    <source>
        <dbReference type="SAM" id="Phobius"/>
    </source>
</evidence>
<dbReference type="GeneID" id="19209866"/>
<dbReference type="Proteomes" id="UP000053558">
    <property type="component" value="Unassembled WGS sequence"/>
</dbReference>
<evidence type="ECO:0000313" key="9">
    <source>
        <dbReference type="EMBL" id="EIW86853.1"/>
    </source>
</evidence>
<dbReference type="AlphaFoldDB" id="A0A5M3N621"/>
<comment type="caution">
    <text evidence="9">The sequence shown here is derived from an EMBL/GenBank/DDBJ whole genome shotgun (WGS) entry which is preliminary data.</text>
</comment>
<feature type="region of interest" description="Disordered" evidence="7">
    <location>
        <begin position="201"/>
        <end position="263"/>
    </location>
</feature>
<dbReference type="PANTHER" id="PTHR21212">
    <property type="entry name" value="BERNARDINELLI-SEIP CONGENITAL LIPODYSTROPHY 2 HOMOLOG BSCL2 PROTEIN"/>
    <property type="match status" value="1"/>
</dbReference>
<evidence type="ECO:0000256" key="3">
    <source>
        <dbReference type="ARBA" id="ARBA00022824"/>
    </source>
</evidence>
<dbReference type="InterPro" id="IPR009617">
    <property type="entry name" value="Seipin"/>
</dbReference>
<dbReference type="KEGG" id="cput:CONPUDRAFT_79077"/>
<keyword evidence="3" id="KW-0256">Endoplasmic reticulum</keyword>
<gene>
    <name evidence="9" type="ORF">CONPUDRAFT_79077</name>
</gene>
<reference evidence="10" key="1">
    <citation type="journal article" date="2012" name="Science">
        <title>The Paleozoic origin of enzymatic lignin decomposition reconstructed from 31 fungal genomes.</title>
        <authorList>
            <person name="Floudas D."/>
            <person name="Binder M."/>
            <person name="Riley R."/>
            <person name="Barry K."/>
            <person name="Blanchette R.A."/>
            <person name="Henrissat B."/>
            <person name="Martinez A.T."/>
            <person name="Otillar R."/>
            <person name="Spatafora J.W."/>
            <person name="Yadav J.S."/>
            <person name="Aerts A."/>
            <person name="Benoit I."/>
            <person name="Boyd A."/>
            <person name="Carlson A."/>
            <person name="Copeland A."/>
            <person name="Coutinho P.M."/>
            <person name="de Vries R.P."/>
            <person name="Ferreira P."/>
            <person name="Findley K."/>
            <person name="Foster B."/>
            <person name="Gaskell J."/>
            <person name="Glotzer D."/>
            <person name="Gorecki P."/>
            <person name="Heitman J."/>
            <person name="Hesse C."/>
            <person name="Hori C."/>
            <person name="Igarashi K."/>
            <person name="Jurgens J.A."/>
            <person name="Kallen N."/>
            <person name="Kersten P."/>
            <person name="Kohler A."/>
            <person name="Kuees U."/>
            <person name="Kumar T.K.A."/>
            <person name="Kuo A."/>
            <person name="LaButti K."/>
            <person name="Larrondo L.F."/>
            <person name="Lindquist E."/>
            <person name="Ling A."/>
            <person name="Lombard V."/>
            <person name="Lucas S."/>
            <person name="Lundell T."/>
            <person name="Martin R."/>
            <person name="McLaughlin D.J."/>
            <person name="Morgenstern I."/>
            <person name="Morin E."/>
            <person name="Murat C."/>
            <person name="Nagy L.G."/>
            <person name="Nolan M."/>
            <person name="Ohm R.A."/>
            <person name="Patyshakuliyeva A."/>
            <person name="Rokas A."/>
            <person name="Ruiz-Duenas F.J."/>
            <person name="Sabat G."/>
            <person name="Salamov A."/>
            <person name="Samejima M."/>
            <person name="Schmutz J."/>
            <person name="Slot J.C."/>
            <person name="St John F."/>
            <person name="Stenlid J."/>
            <person name="Sun H."/>
            <person name="Sun S."/>
            <person name="Syed K."/>
            <person name="Tsang A."/>
            <person name="Wiebenga A."/>
            <person name="Young D."/>
            <person name="Pisabarro A."/>
            <person name="Eastwood D.C."/>
            <person name="Martin F."/>
            <person name="Cullen D."/>
            <person name="Grigoriev I.V."/>
            <person name="Hibbett D.S."/>
        </authorList>
    </citation>
    <scope>NUCLEOTIDE SEQUENCE [LARGE SCALE GENOMIC DNA]</scope>
    <source>
        <strain evidence="10">RWD-64-598 SS2</strain>
    </source>
</reference>
<dbReference type="CDD" id="cd23995">
    <property type="entry name" value="Seipin_BSCL2_like"/>
    <property type="match status" value="1"/>
</dbReference>
<sequence length="263" mass="28998">MPMVLFQSSSFLTSDGTSPYAEVVLPGLSPYQSYDFSLHLAVPTSETNYALGNFMTSLTLTTPSNRSLTSVRKPAIILRPTKSHLRFWSSTPLLLDLEVPLLDSFVPGTSQVVARVEVGRRDEWTNLGRGEGRELTVITTNLRGTVRRKGLRGLIASYPIMFSLASSMAFMTVSTLILIASMLPAMQKRLVADGAIALPAETQQKEERSPKPARRRALSRDQARRRSRSVDPKAEESVEIPPASGTTSTTLRRRRSGLLFTES</sequence>
<evidence type="ECO:0000256" key="6">
    <source>
        <dbReference type="ARBA" id="ARBA00023136"/>
    </source>
</evidence>
<dbReference type="OMA" id="NEYRWIQ"/>
<accession>A0A5M3N621</accession>
<feature type="compositionally biased region" description="Basic and acidic residues" evidence="7">
    <location>
        <begin position="218"/>
        <end position="236"/>
    </location>
</feature>
<protein>
    <submittedName>
        <fullName evidence="9">Uncharacterized protein</fullName>
    </submittedName>
</protein>